<accession>A0A4R7TJJ4</accession>
<dbReference type="SUPFAM" id="SSF51445">
    <property type="entry name" value="(Trans)glycosidases"/>
    <property type="match status" value="1"/>
</dbReference>
<evidence type="ECO:0000313" key="14">
    <source>
        <dbReference type="Proteomes" id="UP000295151"/>
    </source>
</evidence>
<dbReference type="EC" id="3.2.1.21" evidence="3 12"/>
<feature type="binding site" evidence="10">
    <location>
        <position position="424"/>
    </location>
    <ligand>
        <name>substrate</name>
    </ligand>
</feature>
<dbReference type="EMBL" id="SOCE01000001">
    <property type="protein sequence ID" value="TDU91876.1"/>
    <property type="molecule type" value="Genomic_DNA"/>
</dbReference>
<dbReference type="PANTHER" id="PTHR10353:SF36">
    <property type="entry name" value="LP05116P"/>
    <property type="match status" value="1"/>
</dbReference>
<keyword evidence="7 12" id="KW-0326">Glycosidase</keyword>
<dbReference type="Gene3D" id="3.20.20.80">
    <property type="entry name" value="Glycosidases"/>
    <property type="match status" value="1"/>
</dbReference>
<dbReference type="Proteomes" id="UP000295151">
    <property type="component" value="Unassembled WGS sequence"/>
</dbReference>
<dbReference type="InterPro" id="IPR017853">
    <property type="entry name" value="GH"/>
</dbReference>
<evidence type="ECO:0000256" key="10">
    <source>
        <dbReference type="PIRSR" id="PIRSR617736-2"/>
    </source>
</evidence>
<sequence>MTTESQTEPGTGLQLPPGFLFGAATAAYQVEGAATADGRGPSIWDTFSHTPGRVLGGETGDVAIEHYQRYREDVALMSDLGLQAYRFSIAWPRVQPNGRGALNQAGVDFYSRLIDELLAAGIEPWPTLYHWDLPQPLEDAGGWPERDTAERFADYAGAISAVLGDRVRQWTTLNEPWCSAFLGYGSGVHAPGRQDPAAAVRAGHHLMLGHGLAAGLLRSGGHQVGVTINLYDVVPVSEREIDVDAARRIDGLQNRFFLDPVLLGSYPADVVADLAAVTDFSHVHDGDLSVISTPLDMLGVNYYSRHVVTGEAGNGDDGHGGAAGSGASPWPGSEHVGFSKGDLPVTAMGWEIHAEGLTSVLERVSVEYPPVPLYVTENGAAFADVPDPDGLVRDPDRISYLDGHLRACQAAIDAGVPLRGYFCWSLFDNFEWSWGYSRRFGLVYVDYETQTRTPKSSAYWYGDLIRGRLAT</sequence>
<protein>
    <recommendedName>
        <fullName evidence="3 12">Beta-glucosidase</fullName>
        <ecNumber evidence="3 12">3.2.1.21</ecNumber>
    </recommendedName>
</protein>
<organism evidence="13 14">
    <name type="scientific">Kribbella voronezhensis</name>
    <dbReference type="NCBI Taxonomy" id="2512212"/>
    <lineage>
        <taxon>Bacteria</taxon>
        <taxon>Bacillati</taxon>
        <taxon>Actinomycetota</taxon>
        <taxon>Actinomycetes</taxon>
        <taxon>Propionibacteriales</taxon>
        <taxon>Kribbellaceae</taxon>
        <taxon>Kribbella</taxon>
    </lineage>
</organism>
<dbReference type="PROSITE" id="PS00653">
    <property type="entry name" value="GLYCOSYL_HYDROL_F1_2"/>
    <property type="match status" value="1"/>
</dbReference>
<gene>
    <name evidence="13" type="ORF">EV138_5489</name>
</gene>
<keyword evidence="5" id="KW-0136">Cellulose degradation</keyword>
<feature type="binding site" evidence="10">
    <location>
        <position position="174"/>
    </location>
    <ligand>
        <name>substrate</name>
    </ligand>
</feature>
<evidence type="ECO:0000256" key="4">
    <source>
        <dbReference type="ARBA" id="ARBA00022801"/>
    </source>
</evidence>
<proteinExistence type="inferred from homology"/>
<dbReference type="InterPro" id="IPR033132">
    <property type="entry name" value="GH_1_N_CS"/>
</dbReference>
<evidence type="ECO:0000256" key="6">
    <source>
        <dbReference type="ARBA" id="ARBA00023277"/>
    </source>
</evidence>
<feature type="binding site" evidence="10">
    <location>
        <begin position="431"/>
        <end position="432"/>
    </location>
    <ligand>
        <name>substrate</name>
    </ligand>
</feature>
<dbReference type="GO" id="GO:0005829">
    <property type="term" value="C:cytosol"/>
    <property type="evidence" value="ECO:0007669"/>
    <property type="project" value="TreeGrafter"/>
</dbReference>
<dbReference type="GO" id="GO:0030245">
    <property type="term" value="P:cellulose catabolic process"/>
    <property type="evidence" value="ECO:0007669"/>
    <property type="project" value="UniProtKB-KW"/>
</dbReference>
<evidence type="ECO:0000256" key="1">
    <source>
        <dbReference type="ARBA" id="ARBA00000448"/>
    </source>
</evidence>
<dbReference type="InterPro" id="IPR001360">
    <property type="entry name" value="Glyco_hydro_1"/>
</dbReference>
<dbReference type="PROSITE" id="PS00572">
    <property type="entry name" value="GLYCOSYL_HYDROL_F1_1"/>
    <property type="match status" value="1"/>
</dbReference>
<feature type="binding site" evidence="10">
    <location>
        <position position="130"/>
    </location>
    <ligand>
        <name>substrate</name>
    </ligand>
</feature>
<feature type="binding site" evidence="10">
    <location>
        <position position="303"/>
    </location>
    <ligand>
        <name>substrate</name>
    </ligand>
</feature>
<comment type="catalytic activity">
    <reaction evidence="1 12">
        <text>Hydrolysis of terminal, non-reducing beta-D-glucosyl residues with release of beta-D-glucose.</text>
        <dbReference type="EC" id="3.2.1.21"/>
    </reaction>
</comment>
<name>A0A4R7TJJ4_9ACTN</name>
<keyword evidence="14" id="KW-1185">Reference proteome</keyword>
<evidence type="ECO:0000256" key="11">
    <source>
        <dbReference type="PROSITE-ProRule" id="PRU10055"/>
    </source>
</evidence>
<dbReference type="FunFam" id="3.20.20.80:FF:000004">
    <property type="entry name" value="Beta-glucosidase 6-phospho-beta-glucosidase"/>
    <property type="match status" value="1"/>
</dbReference>
<dbReference type="InterPro" id="IPR017736">
    <property type="entry name" value="Glyco_hydro_1_beta-glucosidase"/>
</dbReference>
<dbReference type="OrthoDB" id="9765195at2"/>
<keyword evidence="6" id="KW-0119">Carbohydrate metabolism</keyword>
<dbReference type="Pfam" id="PF00232">
    <property type="entry name" value="Glyco_hydro_1"/>
    <property type="match status" value="1"/>
</dbReference>
<feature type="active site" description="Nucleophile" evidence="9 11">
    <location>
        <position position="377"/>
    </location>
</feature>
<evidence type="ECO:0000256" key="7">
    <source>
        <dbReference type="ARBA" id="ARBA00023295"/>
    </source>
</evidence>
<evidence type="ECO:0000256" key="12">
    <source>
        <dbReference type="RuleBase" id="RU361175"/>
    </source>
</evidence>
<dbReference type="GO" id="GO:0008422">
    <property type="term" value="F:beta-glucosidase activity"/>
    <property type="evidence" value="ECO:0007669"/>
    <property type="project" value="UniProtKB-EC"/>
</dbReference>
<feature type="active site" description="Proton donor" evidence="9">
    <location>
        <position position="175"/>
    </location>
</feature>
<feature type="binding site" evidence="10">
    <location>
        <position position="29"/>
    </location>
    <ligand>
        <name>substrate</name>
    </ligand>
</feature>
<dbReference type="PRINTS" id="PR00131">
    <property type="entry name" value="GLHYDRLASE1"/>
</dbReference>
<dbReference type="PANTHER" id="PTHR10353">
    <property type="entry name" value="GLYCOSYL HYDROLASE"/>
    <property type="match status" value="1"/>
</dbReference>
<evidence type="ECO:0000313" key="13">
    <source>
        <dbReference type="EMBL" id="TDU91876.1"/>
    </source>
</evidence>
<evidence type="ECO:0000256" key="9">
    <source>
        <dbReference type="PIRSR" id="PIRSR617736-1"/>
    </source>
</evidence>
<dbReference type="RefSeq" id="WP_133981553.1">
    <property type="nucleotide sequence ID" value="NZ_SOCE01000001.1"/>
</dbReference>
<dbReference type="InterPro" id="IPR018120">
    <property type="entry name" value="Glyco_hydro_1_AS"/>
</dbReference>
<comment type="similarity">
    <text evidence="2 12">Belongs to the glycosyl hydrolase 1 family.</text>
</comment>
<comment type="caution">
    <text evidence="13">The sequence shown here is derived from an EMBL/GenBank/DDBJ whole genome shotgun (WGS) entry which is preliminary data.</text>
</comment>
<keyword evidence="8" id="KW-0624">Polysaccharide degradation</keyword>
<reference evidence="13 14" key="1">
    <citation type="submission" date="2019-03" db="EMBL/GenBank/DDBJ databases">
        <title>Genomic Encyclopedia of Type Strains, Phase III (KMG-III): the genomes of soil and plant-associated and newly described type strains.</title>
        <authorList>
            <person name="Whitman W."/>
        </authorList>
    </citation>
    <scope>NUCLEOTIDE SEQUENCE [LARGE SCALE GENOMIC DNA]</scope>
    <source>
        <strain evidence="13 14">VKM Ac-2575</strain>
    </source>
</reference>
<keyword evidence="4 12" id="KW-0378">Hydrolase</keyword>
<evidence type="ECO:0000256" key="3">
    <source>
        <dbReference type="ARBA" id="ARBA00012744"/>
    </source>
</evidence>
<dbReference type="NCBIfam" id="TIGR03356">
    <property type="entry name" value="BGL"/>
    <property type="match status" value="1"/>
</dbReference>
<evidence type="ECO:0000256" key="8">
    <source>
        <dbReference type="ARBA" id="ARBA00023326"/>
    </source>
</evidence>
<evidence type="ECO:0000256" key="2">
    <source>
        <dbReference type="ARBA" id="ARBA00010838"/>
    </source>
</evidence>
<dbReference type="AlphaFoldDB" id="A0A4R7TJJ4"/>
<evidence type="ECO:0000256" key="5">
    <source>
        <dbReference type="ARBA" id="ARBA00023001"/>
    </source>
</evidence>